<gene>
    <name evidence="2" type="ORF">F989_02371</name>
</gene>
<accession>N8Q0U4</accession>
<comment type="caution">
    <text evidence="2">The sequence shown here is derived from an EMBL/GenBank/DDBJ whole genome shotgun (WGS) entry which is preliminary data.</text>
</comment>
<protein>
    <recommendedName>
        <fullName evidence="1">ESPR domain-containing protein</fullName>
    </recommendedName>
</protein>
<evidence type="ECO:0000259" key="1">
    <source>
        <dbReference type="Pfam" id="PF13018"/>
    </source>
</evidence>
<dbReference type="Proteomes" id="UP000018426">
    <property type="component" value="Unassembled WGS sequence"/>
</dbReference>
<dbReference type="AlphaFoldDB" id="N8Q0U4"/>
<feature type="non-terminal residue" evidence="2">
    <location>
        <position position="246"/>
    </location>
</feature>
<dbReference type="EMBL" id="APOL01000042">
    <property type="protein sequence ID" value="ENU32391.1"/>
    <property type="molecule type" value="Genomic_DNA"/>
</dbReference>
<reference evidence="2 3" key="1">
    <citation type="submission" date="2013-02" db="EMBL/GenBank/DDBJ databases">
        <title>The Genome Sequence of Acinetobacter parvus NIPH 1103.</title>
        <authorList>
            <consortium name="The Broad Institute Genome Sequencing Platform"/>
            <consortium name="The Broad Institute Genome Sequencing Center for Infectious Disease"/>
            <person name="Cerqueira G."/>
            <person name="Feldgarden M."/>
            <person name="Courvalin P."/>
            <person name="Perichon B."/>
            <person name="Grillot-Courvalin C."/>
            <person name="Clermont D."/>
            <person name="Rocha E."/>
            <person name="Yoon E.-J."/>
            <person name="Nemec A."/>
            <person name="Walker B."/>
            <person name="Young S.K."/>
            <person name="Zeng Q."/>
            <person name="Gargeya S."/>
            <person name="Fitzgerald M."/>
            <person name="Haas B."/>
            <person name="Abouelleil A."/>
            <person name="Alvarado L."/>
            <person name="Arachchi H.M."/>
            <person name="Berlin A.M."/>
            <person name="Chapman S.B."/>
            <person name="Dewar J."/>
            <person name="Goldberg J."/>
            <person name="Griggs A."/>
            <person name="Gujja S."/>
            <person name="Hansen M."/>
            <person name="Howarth C."/>
            <person name="Imamovic A."/>
            <person name="Larimer J."/>
            <person name="McCowan C."/>
            <person name="Murphy C."/>
            <person name="Neiman D."/>
            <person name="Pearson M."/>
            <person name="Priest M."/>
            <person name="Roberts A."/>
            <person name="Saif S."/>
            <person name="Shea T."/>
            <person name="Sisk P."/>
            <person name="Sykes S."/>
            <person name="Wortman J."/>
            <person name="Nusbaum C."/>
            <person name="Birren B."/>
        </authorList>
    </citation>
    <scope>NUCLEOTIDE SEQUENCE [LARGE SCALE GENOMIC DNA]</scope>
    <source>
        <strain evidence="2 3">NIPH 1103</strain>
    </source>
</reference>
<organism evidence="2 3">
    <name type="scientific">Acinetobacter parvus NIPH 1103</name>
    <dbReference type="NCBI Taxonomy" id="1217671"/>
    <lineage>
        <taxon>Bacteria</taxon>
        <taxon>Pseudomonadati</taxon>
        <taxon>Pseudomonadota</taxon>
        <taxon>Gammaproteobacteria</taxon>
        <taxon>Moraxellales</taxon>
        <taxon>Moraxellaceae</taxon>
        <taxon>Acinetobacter</taxon>
    </lineage>
</organism>
<proteinExistence type="predicted"/>
<feature type="domain" description="ESPR" evidence="1">
    <location>
        <begin position="1"/>
        <end position="33"/>
    </location>
</feature>
<dbReference type="RefSeq" id="WP_004674767.1">
    <property type="nucleotide sequence ID" value="NZ_KB849218.1"/>
</dbReference>
<sequence length="246" mass="24370">MNHIFKKIWNKSLGRMIVVSENAKSAGKTDNTTGIQQNSLSNIHDDEQGKNFVFVFKPLVLQGLILSMAAISGSQVWAGTVCNYSGTFVGPGNTMLASATGANAVACGMGSSASGAVSAAMGTRNEASGVMASAVGSGIDKTVLTGFNGRITSIDGIAITTTAGSVSALDANNISAIGGNAVTVEQAYAFLMALQRGKNSASGIVASALGVSNNASGAGSNAVGLGNTASGNYGSAVGFNNTASAT</sequence>
<dbReference type="HOGENOM" id="CLU_1135503_0_0_6"/>
<evidence type="ECO:0000313" key="3">
    <source>
        <dbReference type="Proteomes" id="UP000018426"/>
    </source>
</evidence>
<name>N8Q0U4_9GAMM</name>
<dbReference type="Pfam" id="PF13018">
    <property type="entry name" value="ESPR"/>
    <property type="match status" value="1"/>
</dbReference>
<dbReference type="InterPro" id="IPR024973">
    <property type="entry name" value="ESPR"/>
</dbReference>
<evidence type="ECO:0000313" key="2">
    <source>
        <dbReference type="EMBL" id="ENU32391.1"/>
    </source>
</evidence>